<dbReference type="EMBL" id="LT607413">
    <property type="protein sequence ID" value="SCE66958.1"/>
    <property type="molecule type" value="Genomic_DNA"/>
</dbReference>
<name>A0A1C4U5H3_MICEC</name>
<dbReference type="PANTHER" id="PTHR21325">
    <property type="entry name" value="PHOSPHOLIPASE B, PLB1"/>
    <property type="match status" value="1"/>
</dbReference>
<evidence type="ECO:0000256" key="1">
    <source>
        <dbReference type="SAM" id="MobiDB-lite"/>
    </source>
</evidence>
<organism evidence="3 4">
    <name type="scientific">Micromonospora echinospora</name>
    <name type="common">Micromonospora purpurea</name>
    <dbReference type="NCBI Taxonomy" id="1877"/>
    <lineage>
        <taxon>Bacteria</taxon>
        <taxon>Bacillati</taxon>
        <taxon>Actinomycetota</taxon>
        <taxon>Actinomycetes</taxon>
        <taxon>Micromonosporales</taxon>
        <taxon>Micromonosporaceae</taxon>
        <taxon>Micromonospora</taxon>
    </lineage>
</organism>
<dbReference type="PANTHER" id="PTHR21325:SF31">
    <property type="entry name" value="GH22081P-RELATED"/>
    <property type="match status" value="1"/>
</dbReference>
<gene>
    <name evidence="3" type="ORF">GA0070618_0033</name>
</gene>
<dbReference type="InterPro" id="IPR036514">
    <property type="entry name" value="SGNH_hydro_sf"/>
</dbReference>
<dbReference type="SUPFAM" id="SSF52266">
    <property type="entry name" value="SGNH hydrolase"/>
    <property type="match status" value="1"/>
</dbReference>
<evidence type="ECO:0000313" key="3">
    <source>
        <dbReference type="EMBL" id="SCE66958.1"/>
    </source>
</evidence>
<dbReference type="Proteomes" id="UP000198253">
    <property type="component" value="Chromosome I"/>
</dbReference>
<keyword evidence="4" id="KW-1185">Reference proteome</keyword>
<dbReference type="Gene3D" id="3.40.50.1110">
    <property type="entry name" value="SGNH hydrolase"/>
    <property type="match status" value="1"/>
</dbReference>
<dbReference type="InterPro" id="IPR038885">
    <property type="entry name" value="PLB1"/>
</dbReference>
<keyword evidence="2" id="KW-0732">Signal</keyword>
<feature type="region of interest" description="Disordered" evidence="1">
    <location>
        <begin position="31"/>
        <end position="53"/>
    </location>
</feature>
<evidence type="ECO:0000256" key="2">
    <source>
        <dbReference type="SAM" id="SignalP"/>
    </source>
</evidence>
<dbReference type="AlphaFoldDB" id="A0A1C4U5H3"/>
<dbReference type="GO" id="GO:0004620">
    <property type="term" value="F:phospholipase activity"/>
    <property type="evidence" value="ECO:0007669"/>
    <property type="project" value="InterPro"/>
</dbReference>
<dbReference type="Pfam" id="PF00657">
    <property type="entry name" value="Lipase_GDSL"/>
    <property type="match status" value="1"/>
</dbReference>
<feature type="signal peptide" evidence="2">
    <location>
        <begin position="1"/>
        <end position="26"/>
    </location>
</feature>
<dbReference type="PROSITE" id="PS51257">
    <property type="entry name" value="PROKAR_LIPOPROTEIN"/>
    <property type="match status" value="1"/>
</dbReference>
<proteinExistence type="predicted"/>
<dbReference type="InParanoid" id="A0A1C4U5H3"/>
<dbReference type="InterPro" id="IPR001087">
    <property type="entry name" value="GDSL"/>
</dbReference>
<feature type="chain" id="PRO_5008704477" evidence="2">
    <location>
        <begin position="27"/>
        <end position="295"/>
    </location>
</feature>
<evidence type="ECO:0000313" key="4">
    <source>
        <dbReference type="Proteomes" id="UP000198253"/>
    </source>
</evidence>
<sequence>MLRDGMVMPRRWVAAVASLSALVALACESGSGGGGGDGTPRPPRDTPRPGSPVAMAALGDSISTGFGTCLVLASCERNSWSTGDGRRVESHYRRLLDRDPAIRGRAYNHAKAGARASALPDQATRAVRDKADYVTVLIGANDACRADIDQMTPVKTFRQQVDRALRTLREGRPKARVLVVSIPDLYRLWEVGHTDKDAVRSWQRGVCPALLANPTSTAAADRERRRTFQERIDDYNDQLAAACRAYGSRCRHDRGAAHRVRFTLDDVNTIDHFHPNNAGQERLAKVTWSAAGFAD</sequence>
<protein>
    <submittedName>
        <fullName evidence="3">Lysophospholipase L1</fullName>
    </submittedName>
</protein>
<reference evidence="4" key="1">
    <citation type="submission" date="2016-06" db="EMBL/GenBank/DDBJ databases">
        <authorList>
            <person name="Varghese N."/>
            <person name="Submissions Spin"/>
        </authorList>
    </citation>
    <scope>NUCLEOTIDE SEQUENCE [LARGE SCALE GENOMIC DNA]</scope>
    <source>
        <strain evidence="4">DSM 43816</strain>
    </source>
</reference>
<accession>A0A1C4U5H3</accession>